<reference evidence="2" key="1">
    <citation type="journal article" date="2022" name="Mol. Ecol. Resour.">
        <title>The genomes of chicory, endive, great burdock and yacon provide insights into Asteraceae palaeo-polyploidization history and plant inulin production.</title>
        <authorList>
            <person name="Fan W."/>
            <person name="Wang S."/>
            <person name="Wang H."/>
            <person name="Wang A."/>
            <person name="Jiang F."/>
            <person name="Liu H."/>
            <person name="Zhao H."/>
            <person name="Xu D."/>
            <person name="Zhang Y."/>
        </authorList>
    </citation>
    <scope>NUCLEOTIDE SEQUENCE [LARGE SCALE GENOMIC DNA]</scope>
    <source>
        <strain evidence="2">cv. Yunnan</strain>
    </source>
</reference>
<sequence>MQTTGMQKKITQCWLQMAGMQSLATEEGGDGGIQRNNGFRESSDSFFAESAPHKRNLLFLFTCDNLHSGSLHQPPPPLSELSHHKPFVAVGRSRESVFVLLQGNKMGVISVVVVVQGRKRGWLGVVCLSDIGFWW</sequence>
<comment type="caution">
    <text evidence="1">The sequence shown here is derived from an EMBL/GenBank/DDBJ whole genome shotgun (WGS) entry which is preliminary data.</text>
</comment>
<dbReference type="EMBL" id="CM042039">
    <property type="protein sequence ID" value="KAI3726085.1"/>
    <property type="molecule type" value="Genomic_DNA"/>
</dbReference>
<evidence type="ECO:0000313" key="1">
    <source>
        <dbReference type="EMBL" id="KAI3726085.1"/>
    </source>
</evidence>
<dbReference type="Proteomes" id="UP001056120">
    <property type="component" value="Linkage Group LG22"/>
</dbReference>
<accession>A0ACB9BVU0</accession>
<reference evidence="1 2" key="2">
    <citation type="journal article" date="2022" name="Mol. Ecol. Resour.">
        <title>The genomes of chicory, endive, great burdock and yacon provide insights into Asteraceae paleo-polyploidization history and plant inulin production.</title>
        <authorList>
            <person name="Fan W."/>
            <person name="Wang S."/>
            <person name="Wang H."/>
            <person name="Wang A."/>
            <person name="Jiang F."/>
            <person name="Liu H."/>
            <person name="Zhao H."/>
            <person name="Xu D."/>
            <person name="Zhang Y."/>
        </authorList>
    </citation>
    <scope>NUCLEOTIDE SEQUENCE [LARGE SCALE GENOMIC DNA]</scope>
    <source>
        <strain evidence="2">cv. Yunnan</strain>
        <tissue evidence="1">Leaves</tissue>
    </source>
</reference>
<organism evidence="1 2">
    <name type="scientific">Smallanthus sonchifolius</name>
    <dbReference type="NCBI Taxonomy" id="185202"/>
    <lineage>
        <taxon>Eukaryota</taxon>
        <taxon>Viridiplantae</taxon>
        <taxon>Streptophyta</taxon>
        <taxon>Embryophyta</taxon>
        <taxon>Tracheophyta</taxon>
        <taxon>Spermatophyta</taxon>
        <taxon>Magnoliopsida</taxon>
        <taxon>eudicotyledons</taxon>
        <taxon>Gunneridae</taxon>
        <taxon>Pentapetalae</taxon>
        <taxon>asterids</taxon>
        <taxon>campanulids</taxon>
        <taxon>Asterales</taxon>
        <taxon>Asteraceae</taxon>
        <taxon>Asteroideae</taxon>
        <taxon>Heliantheae alliance</taxon>
        <taxon>Millerieae</taxon>
        <taxon>Smallanthus</taxon>
    </lineage>
</organism>
<name>A0ACB9BVU0_9ASTR</name>
<evidence type="ECO:0000313" key="2">
    <source>
        <dbReference type="Proteomes" id="UP001056120"/>
    </source>
</evidence>
<proteinExistence type="predicted"/>
<protein>
    <submittedName>
        <fullName evidence="1">Uncharacterized protein</fullName>
    </submittedName>
</protein>
<gene>
    <name evidence="1" type="ORF">L1987_65882</name>
</gene>
<keyword evidence="2" id="KW-1185">Reference proteome</keyword>